<dbReference type="InterPro" id="IPR001873">
    <property type="entry name" value="ENaC"/>
</dbReference>
<comment type="subcellular location">
    <subcellularLocation>
        <location evidence="1">Membrane</location>
        <topology evidence="1">Multi-pass membrane protein</topology>
    </subcellularLocation>
</comment>
<evidence type="ECO:0000256" key="6">
    <source>
        <dbReference type="ARBA" id="ARBA00023053"/>
    </source>
</evidence>
<keyword evidence="3 11" id="KW-0894">Sodium channel</keyword>
<name>A0ABY7FF19_MYAAR</name>
<sequence length="137" mass="15553">MWLLLVLESLAAVIFQIVDRVNYYYSLPLNVNVQINYNKSMDFPAVKICNQNAFSRSQSISVDAGLRLALNIERYEYMVGPHNSAGLKILLHHPMEMPFVHELGQAVPTGTHAYFGVTFMAVVYLFGKAFISLRVKR</sequence>
<keyword evidence="5 12" id="KW-1133">Transmembrane helix</keyword>
<keyword evidence="2 11" id="KW-0813">Transport</keyword>
<dbReference type="Proteomes" id="UP001164746">
    <property type="component" value="Chromosome 11"/>
</dbReference>
<dbReference type="EMBL" id="CP111022">
    <property type="protein sequence ID" value="WAR19546.1"/>
    <property type="molecule type" value="Genomic_DNA"/>
</dbReference>
<keyword evidence="8 12" id="KW-0472">Membrane</keyword>
<protein>
    <submittedName>
        <fullName evidence="14">ASIC5-like protein</fullName>
    </submittedName>
</protein>
<evidence type="ECO:0000313" key="15">
    <source>
        <dbReference type="Proteomes" id="UP001164746"/>
    </source>
</evidence>
<comment type="similarity">
    <text evidence="11">Belongs to the amiloride-sensitive sodium channel (TC 1.A.6) family.</text>
</comment>
<evidence type="ECO:0000256" key="10">
    <source>
        <dbReference type="ARBA" id="ARBA00023303"/>
    </source>
</evidence>
<evidence type="ECO:0000256" key="3">
    <source>
        <dbReference type="ARBA" id="ARBA00022461"/>
    </source>
</evidence>
<evidence type="ECO:0000313" key="14">
    <source>
        <dbReference type="EMBL" id="WAR19546.1"/>
    </source>
</evidence>
<feature type="transmembrane region" description="Helical" evidence="12">
    <location>
        <begin position="113"/>
        <end position="131"/>
    </location>
</feature>
<evidence type="ECO:0000256" key="11">
    <source>
        <dbReference type="RuleBase" id="RU000679"/>
    </source>
</evidence>
<evidence type="ECO:0000256" key="9">
    <source>
        <dbReference type="ARBA" id="ARBA00023201"/>
    </source>
</evidence>
<gene>
    <name evidence="14" type="ORF">MAR_001384</name>
</gene>
<evidence type="ECO:0000256" key="8">
    <source>
        <dbReference type="ARBA" id="ARBA00023136"/>
    </source>
</evidence>
<evidence type="ECO:0000256" key="12">
    <source>
        <dbReference type="SAM" id="Phobius"/>
    </source>
</evidence>
<keyword evidence="4 11" id="KW-0812">Transmembrane</keyword>
<keyword evidence="7 11" id="KW-0406">Ion transport</keyword>
<accession>A0ABY7FF19</accession>
<dbReference type="Gene3D" id="2.60.470.10">
    <property type="entry name" value="Acid-sensing ion channels like domains"/>
    <property type="match status" value="1"/>
</dbReference>
<keyword evidence="6" id="KW-0915">Sodium</keyword>
<keyword evidence="13" id="KW-0732">Signal</keyword>
<feature type="chain" id="PRO_5046526377" evidence="13">
    <location>
        <begin position="21"/>
        <end position="137"/>
    </location>
</feature>
<evidence type="ECO:0000256" key="7">
    <source>
        <dbReference type="ARBA" id="ARBA00023065"/>
    </source>
</evidence>
<evidence type="ECO:0000256" key="13">
    <source>
        <dbReference type="SAM" id="SignalP"/>
    </source>
</evidence>
<keyword evidence="10 11" id="KW-0407">Ion channel</keyword>
<feature type="signal peptide" evidence="13">
    <location>
        <begin position="1"/>
        <end position="20"/>
    </location>
</feature>
<evidence type="ECO:0000256" key="1">
    <source>
        <dbReference type="ARBA" id="ARBA00004141"/>
    </source>
</evidence>
<proteinExistence type="inferred from homology"/>
<organism evidence="14 15">
    <name type="scientific">Mya arenaria</name>
    <name type="common">Soft-shell clam</name>
    <dbReference type="NCBI Taxonomy" id="6604"/>
    <lineage>
        <taxon>Eukaryota</taxon>
        <taxon>Metazoa</taxon>
        <taxon>Spiralia</taxon>
        <taxon>Lophotrochozoa</taxon>
        <taxon>Mollusca</taxon>
        <taxon>Bivalvia</taxon>
        <taxon>Autobranchia</taxon>
        <taxon>Heteroconchia</taxon>
        <taxon>Euheterodonta</taxon>
        <taxon>Imparidentia</taxon>
        <taxon>Neoheterodontei</taxon>
        <taxon>Myida</taxon>
        <taxon>Myoidea</taxon>
        <taxon>Myidae</taxon>
        <taxon>Mya</taxon>
    </lineage>
</organism>
<evidence type="ECO:0000256" key="4">
    <source>
        <dbReference type="ARBA" id="ARBA00022692"/>
    </source>
</evidence>
<reference evidence="14" key="1">
    <citation type="submission" date="2022-11" db="EMBL/GenBank/DDBJ databases">
        <title>Centuries of genome instability and evolution in soft-shell clam transmissible cancer (bioRxiv).</title>
        <authorList>
            <person name="Hart S.F.M."/>
            <person name="Yonemitsu M.A."/>
            <person name="Giersch R.M."/>
            <person name="Beal B.F."/>
            <person name="Arriagada G."/>
            <person name="Davis B.W."/>
            <person name="Ostrander E.A."/>
            <person name="Goff S.P."/>
            <person name="Metzger M.J."/>
        </authorList>
    </citation>
    <scope>NUCLEOTIDE SEQUENCE</scope>
    <source>
        <strain evidence="14">MELC-2E11</strain>
        <tissue evidence="14">Siphon/mantle</tissue>
    </source>
</reference>
<keyword evidence="9 11" id="KW-0739">Sodium transport</keyword>
<dbReference type="Pfam" id="PF00858">
    <property type="entry name" value="ASC"/>
    <property type="match status" value="2"/>
</dbReference>
<evidence type="ECO:0000256" key="5">
    <source>
        <dbReference type="ARBA" id="ARBA00022989"/>
    </source>
</evidence>
<keyword evidence="15" id="KW-1185">Reference proteome</keyword>
<dbReference type="PANTHER" id="PTHR11690">
    <property type="entry name" value="AMILORIDE-SENSITIVE SODIUM CHANNEL-RELATED"/>
    <property type="match status" value="1"/>
</dbReference>
<evidence type="ECO:0000256" key="2">
    <source>
        <dbReference type="ARBA" id="ARBA00022448"/>
    </source>
</evidence>